<dbReference type="GO" id="GO:0015420">
    <property type="term" value="F:ABC-type vitamin B12 transporter activity"/>
    <property type="evidence" value="ECO:0007669"/>
    <property type="project" value="UniProtKB-UniRule"/>
</dbReference>
<dbReference type="PANTHER" id="PTHR21343:SF1">
    <property type="entry name" value="COBYRIC ACID SYNTHASE"/>
    <property type="match status" value="1"/>
</dbReference>
<keyword evidence="2 4" id="KW-0169">Cobalamin biosynthesis</keyword>
<accession>A0A1M4YP75</accession>
<dbReference type="UniPathway" id="UPA00148"/>
<keyword evidence="8" id="KW-1185">Reference proteome</keyword>
<dbReference type="GO" id="GO:0003824">
    <property type="term" value="F:catalytic activity"/>
    <property type="evidence" value="ECO:0007669"/>
    <property type="project" value="InterPro"/>
</dbReference>
<dbReference type="Pfam" id="PF07685">
    <property type="entry name" value="GATase_3"/>
    <property type="match status" value="1"/>
</dbReference>
<evidence type="ECO:0000256" key="4">
    <source>
        <dbReference type="HAMAP-Rule" id="MF_00028"/>
    </source>
</evidence>
<comment type="function">
    <text evidence="4">Catalyzes amidations at positions B, D, E, and G on adenosylcobyrinic A,C-diamide. NH(2) groups are provided by glutamine, and one molecule of ATP is hydrogenolyzed for each amidation.</text>
</comment>
<dbReference type="OrthoDB" id="9808302at2"/>
<keyword evidence="3 4" id="KW-0315">Glutamine amidotransferase</keyword>
<evidence type="ECO:0000256" key="2">
    <source>
        <dbReference type="ARBA" id="ARBA00022573"/>
    </source>
</evidence>
<dbReference type="InterPro" id="IPR033949">
    <property type="entry name" value="CobQ_GATase1"/>
</dbReference>
<feature type="active site" evidence="4">
    <location>
        <position position="455"/>
    </location>
</feature>
<dbReference type="NCBIfam" id="TIGR00313">
    <property type="entry name" value="cobQ"/>
    <property type="match status" value="1"/>
</dbReference>
<dbReference type="Pfam" id="PF01656">
    <property type="entry name" value="CbiA"/>
    <property type="match status" value="1"/>
</dbReference>
<comment type="similarity">
    <text evidence="4">Belongs to the CobB/CobQ family. CobQ subfamily.</text>
</comment>
<dbReference type="NCBIfam" id="NF001989">
    <property type="entry name" value="PRK00784.1"/>
    <property type="match status" value="1"/>
</dbReference>
<name>A0A1M4YP75_9THEO</name>
<dbReference type="SUPFAM" id="SSF52540">
    <property type="entry name" value="P-loop containing nucleoside triphosphate hydrolases"/>
    <property type="match status" value="1"/>
</dbReference>
<proteinExistence type="inferred from homology"/>
<feature type="domain" description="CobB/CobQ-like glutamine amidotransferase" evidence="6">
    <location>
        <begin position="264"/>
        <end position="463"/>
    </location>
</feature>
<dbReference type="GO" id="GO:0009236">
    <property type="term" value="P:cobalamin biosynthetic process"/>
    <property type="evidence" value="ECO:0007669"/>
    <property type="project" value="UniProtKB-UniRule"/>
</dbReference>
<evidence type="ECO:0000259" key="6">
    <source>
        <dbReference type="Pfam" id="PF07685"/>
    </source>
</evidence>
<evidence type="ECO:0000313" key="8">
    <source>
        <dbReference type="Proteomes" id="UP000184088"/>
    </source>
</evidence>
<feature type="domain" description="CobQ/CobB/MinD/ParA nucleotide binding" evidence="5">
    <location>
        <begin position="5"/>
        <end position="227"/>
    </location>
</feature>
<dbReference type="InterPro" id="IPR002586">
    <property type="entry name" value="CobQ/CobB/MinD/ParA_Nub-bd_dom"/>
</dbReference>
<evidence type="ECO:0000313" key="7">
    <source>
        <dbReference type="EMBL" id="SHF07609.1"/>
    </source>
</evidence>
<protein>
    <recommendedName>
        <fullName evidence="4">Cobyric acid synthase</fullName>
    </recommendedName>
</protein>
<dbReference type="InterPro" id="IPR027417">
    <property type="entry name" value="P-loop_NTPase"/>
</dbReference>
<dbReference type="Gene3D" id="3.40.50.880">
    <property type="match status" value="1"/>
</dbReference>
<dbReference type="EMBL" id="FQVH01000011">
    <property type="protein sequence ID" value="SHF07609.1"/>
    <property type="molecule type" value="Genomic_DNA"/>
</dbReference>
<dbReference type="STRING" id="1121256.SAMN02746089_01255"/>
<dbReference type="Gene3D" id="3.40.50.300">
    <property type="entry name" value="P-loop containing nucleotide triphosphate hydrolases"/>
    <property type="match status" value="1"/>
</dbReference>
<dbReference type="InterPro" id="IPR004459">
    <property type="entry name" value="CobQ_synth"/>
</dbReference>
<dbReference type="PROSITE" id="PS51274">
    <property type="entry name" value="GATASE_COBBQ"/>
    <property type="match status" value="1"/>
</dbReference>
<comment type="pathway">
    <text evidence="1 4">Cofactor biosynthesis; adenosylcobalamin biosynthesis.</text>
</comment>
<dbReference type="CDD" id="cd01750">
    <property type="entry name" value="GATase1_CobQ"/>
    <property type="match status" value="1"/>
</dbReference>
<dbReference type="InterPro" id="IPR011698">
    <property type="entry name" value="GATase_3"/>
</dbReference>
<feature type="active site" description="Nucleophile" evidence="4">
    <location>
        <position position="343"/>
    </location>
</feature>
<evidence type="ECO:0000259" key="5">
    <source>
        <dbReference type="Pfam" id="PF01656"/>
    </source>
</evidence>
<gene>
    <name evidence="4" type="primary">cobQ</name>
    <name evidence="7" type="ORF">SAMN02746089_01255</name>
</gene>
<organism evidence="7 8">
    <name type="scientific">Caldanaerobius fijiensis DSM 17918</name>
    <dbReference type="NCBI Taxonomy" id="1121256"/>
    <lineage>
        <taxon>Bacteria</taxon>
        <taxon>Bacillati</taxon>
        <taxon>Bacillota</taxon>
        <taxon>Clostridia</taxon>
        <taxon>Thermoanaerobacterales</taxon>
        <taxon>Thermoanaerobacteraceae</taxon>
        <taxon>Caldanaerobius</taxon>
    </lineage>
</organism>
<dbReference type="RefSeq" id="WP_073342877.1">
    <property type="nucleotide sequence ID" value="NZ_FQVH01000011.1"/>
</dbReference>
<reference evidence="7 8" key="1">
    <citation type="submission" date="2016-11" db="EMBL/GenBank/DDBJ databases">
        <authorList>
            <person name="Jaros S."/>
            <person name="Januszkiewicz K."/>
            <person name="Wedrychowicz H."/>
        </authorList>
    </citation>
    <scope>NUCLEOTIDE SEQUENCE [LARGE SCALE GENOMIC DNA]</scope>
    <source>
        <strain evidence="7 8">DSM 17918</strain>
    </source>
</reference>
<dbReference type="SUPFAM" id="SSF52317">
    <property type="entry name" value="Class I glutamine amidotransferase-like"/>
    <property type="match status" value="1"/>
</dbReference>
<sequence length="519" mass="58095">MAMKIMVQGTASSVGKSLIVTALCRIFKQDGYKVAPFKSQNMALNSYITDDGLEMGRAQVAQAEACGLKPDVRMNPILLKPTSDRKSQVILMGKVYKTMSAVEYQKFKPELANFVADVFHSLEKEYDIIVIEGAGSPAEINLREGDIVNMGMAEIADAPVLLVGDIDKGGVFASLAGTMLLLAESEKERVKGVIINKFRGDIEILKPGIVMLEEIIKRPVLGVVPYVNIKIDEEDGATERFYRKTTYRDIEYSSGKDSSGEVIDVAVLHLPHISNFTDFDPLENMEGVNVRYVNEGQPIGKTDLIIIPGTKNTIGDLYALRRNGWEEEIVKHRERGGFVIGICGGYQMLGELIEDPGKIESDMTVSRGLGLLNVRTTIKEHKVTAQVKAEICCDCEMYRSLNGINIEGYEIHMGDTRHDEGVKVFARIYRRLSRDVEIYDGAVSDDGRVLGTYIHGIFENSEFTRAFINIIRQQKGLRPIEACWDYKVYKENQYDALADVVRRSLDMSKLYEIMKESLR</sequence>
<dbReference type="InterPro" id="IPR029062">
    <property type="entry name" value="Class_I_gatase-like"/>
</dbReference>
<dbReference type="Proteomes" id="UP000184088">
    <property type="component" value="Unassembled WGS sequence"/>
</dbReference>
<dbReference type="InterPro" id="IPR047045">
    <property type="entry name" value="CobQ_N"/>
</dbReference>
<dbReference type="HAMAP" id="MF_00028">
    <property type="entry name" value="CobQ"/>
    <property type="match status" value="1"/>
</dbReference>
<evidence type="ECO:0000256" key="3">
    <source>
        <dbReference type="ARBA" id="ARBA00022962"/>
    </source>
</evidence>
<dbReference type="AlphaFoldDB" id="A0A1M4YP75"/>
<evidence type="ECO:0000256" key="1">
    <source>
        <dbReference type="ARBA" id="ARBA00004953"/>
    </source>
</evidence>
<dbReference type="PANTHER" id="PTHR21343">
    <property type="entry name" value="DETHIOBIOTIN SYNTHETASE"/>
    <property type="match status" value="1"/>
</dbReference>
<dbReference type="CDD" id="cd05389">
    <property type="entry name" value="CobQ_N"/>
    <property type="match status" value="1"/>
</dbReference>